<accession>A0A077AR19</accession>
<name>A0A077AR19_9PROT</name>
<evidence type="ECO:0000313" key="2">
    <source>
        <dbReference type="Proteomes" id="UP000028926"/>
    </source>
</evidence>
<gene>
    <name evidence="1" type="ORF">ID47_01015</name>
</gene>
<dbReference type="EMBL" id="CP008941">
    <property type="protein sequence ID" value="AIK95632.1"/>
    <property type="molecule type" value="Genomic_DNA"/>
</dbReference>
<dbReference type="Proteomes" id="UP000028926">
    <property type="component" value="Chromosome"/>
</dbReference>
<proteinExistence type="predicted"/>
<protein>
    <submittedName>
        <fullName evidence="1">Uncharacterized protein</fullName>
    </submittedName>
</protein>
<dbReference type="RefSeq" id="WP_038462900.1">
    <property type="nucleotide sequence ID" value="NZ_CP008941.1"/>
</dbReference>
<evidence type="ECO:0000313" key="1">
    <source>
        <dbReference type="EMBL" id="AIK95632.1"/>
    </source>
</evidence>
<dbReference type="KEGG" id="paca:ID47_01015"/>
<organism evidence="1 2">
    <name type="scientific">Candidatus Odyssella acanthamoebae</name>
    <dbReference type="NCBI Taxonomy" id="91604"/>
    <lineage>
        <taxon>Bacteria</taxon>
        <taxon>Pseudomonadati</taxon>
        <taxon>Pseudomonadota</taxon>
        <taxon>Alphaproteobacteria</taxon>
        <taxon>Holosporales</taxon>
        <taxon>Candidatus Paracaedibacteraceae</taxon>
        <taxon>Candidatus Odyssella</taxon>
    </lineage>
</organism>
<sequence>MVKSNYIFYKKLINIINNIYSALAIRDFGKRLDNSMVGFQSFTYKTANRSLKGIEAMARMVEEQTIYLTESFKIRFNFSTVFSKVMPKLRPRYFPLQQP</sequence>
<reference evidence="1 2" key="1">
    <citation type="submission" date="2014-07" db="EMBL/GenBank/DDBJ databases">
        <title>Comparative genomic insights into amoeba endosymbionts belonging to the families of Holosporaceae and Candidatus Midichloriaceae within Rickettsiales.</title>
        <authorList>
            <person name="Wang Z."/>
            <person name="Wu M."/>
        </authorList>
    </citation>
    <scope>NUCLEOTIDE SEQUENCE [LARGE SCALE GENOMIC DNA]</scope>
    <source>
        <strain evidence="1">PRA3</strain>
    </source>
</reference>
<dbReference type="AlphaFoldDB" id="A0A077AR19"/>
<dbReference type="HOGENOM" id="CLU_2315094_0_0_5"/>
<keyword evidence="2" id="KW-1185">Reference proteome</keyword>